<evidence type="ECO:0000313" key="2">
    <source>
        <dbReference type="Proteomes" id="UP000001745"/>
    </source>
</evidence>
<proteinExistence type="predicted"/>
<dbReference type="AlphaFoldDB" id="B8MUN4"/>
<evidence type="ECO:0000313" key="1">
    <source>
        <dbReference type="EMBL" id="EED11702.1"/>
    </source>
</evidence>
<protein>
    <submittedName>
        <fullName evidence="1">Uncharacterized protein</fullName>
    </submittedName>
</protein>
<accession>B8MUN4</accession>
<dbReference type="EMBL" id="EQ962661">
    <property type="protein sequence ID" value="EED11702.1"/>
    <property type="molecule type" value="Genomic_DNA"/>
</dbReference>
<dbReference type="Proteomes" id="UP000001745">
    <property type="component" value="Unassembled WGS sequence"/>
</dbReference>
<keyword evidence="2" id="KW-1185">Reference proteome</keyword>
<dbReference type="VEuPathDB" id="FungiDB:TSTA_108840"/>
<dbReference type="HOGENOM" id="CLU_1971962_0_0_1"/>
<dbReference type="GeneID" id="8103140"/>
<organism evidence="1 2">
    <name type="scientific">Talaromyces stipitatus (strain ATCC 10500 / CBS 375.48 / QM 6759 / NRRL 1006)</name>
    <name type="common">Penicillium stipitatum</name>
    <dbReference type="NCBI Taxonomy" id="441959"/>
    <lineage>
        <taxon>Eukaryota</taxon>
        <taxon>Fungi</taxon>
        <taxon>Dikarya</taxon>
        <taxon>Ascomycota</taxon>
        <taxon>Pezizomycotina</taxon>
        <taxon>Eurotiomycetes</taxon>
        <taxon>Eurotiomycetidae</taxon>
        <taxon>Eurotiales</taxon>
        <taxon>Trichocomaceae</taxon>
        <taxon>Talaromyces</taxon>
        <taxon>Talaromyces sect. Talaromyces</taxon>
    </lineage>
</organism>
<dbReference type="InParanoid" id="B8MUN4"/>
<dbReference type="RefSeq" id="XP_002488458.1">
    <property type="nucleotide sequence ID" value="XM_002488413.1"/>
</dbReference>
<sequence>MSQTLEVSIPTPVIIRIVFRKINNPKPKVNAEQRANDYVGFLQENIELLEKSLWEKGVRYYVNSYVPLGLGYADLAVAASGLEAVKAAYVTMDMKDEFTERDPLSQLLGVGNVTVGLTTVRITKHRR</sequence>
<gene>
    <name evidence="1" type="ORF">TSTA_108840</name>
</gene>
<name>B8MUN4_TALSN</name>
<reference evidence="2" key="1">
    <citation type="journal article" date="2015" name="Genome Announc.">
        <title>Genome sequence of the AIDS-associated pathogen Penicillium marneffei (ATCC18224) and its near taxonomic relative Talaromyces stipitatus (ATCC10500).</title>
        <authorList>
            <person name="Nierman W.C."/>
            <person name="Fedorova-Abrams N.D."/>
            <person name="Andrianopoulos A."/>
        </authorList>
    </citation>
    <scope>NUCLEOTIDE SEQUENCE [LARGE SCALE GENOMIC DNA]</scope>
    <source>
        <strain evidence="2">ATCC 10500 / CBS 375.48 / QM 6759 / NRRL 1006</strain>
    </source>
</reference>